<dbReference type="GO" id="GO:0030956">
    <property type="term" value="C:glutamyl-tRNA(Gln) amidotransferase complex"/>
    <property type="evidence" value="ECO:0007669"/>
    <property type="project" value="UniProtKB-UniRule"/>
</dbReference>
<feature type="active site" description="Charge relay system" evidence="7">
    <location>
        <position position="61"/>
    </location>
</feature>
<dbReference type="HAMAP" id="MF_00120">
    <property type="entry name" value="GatA"/>
    <property type="match status" value="1"/>
</dbReference>
<evidence type="ECO:0000256" key="7">
    <source>
        <dbReference type="HAMAP-Rule" id="MF_03150"/>
    </source>
</evidence>
<dbReference type="GO" id="GO:0005524">
    <property type="term" value="F:ATP binding"/>
    <property type="evidence" value="ECO:0007669"/>
    <property type="project" value="UniProtKB-KW"/>
</dbReference>
<dbReference type="InterPro" id="IPR020556">
    <property type="entry name" value="Amidase_CS"/>
</dbReference>
<dbReference type="PANTHER" id="PTHR11895:SF7">
    <property type="entry name" value="GLUTAMYL-TRNA(GLN) AMIDOTRANSFERASE SUBUNIT A, MITOCHONDRIAL"/>
    <property type="match status" value="1"/>
</dbReference>
<comment type="function">
    <text evidence="7">Allows the formation of correctly charged Gln-tRNA(Gln) through the transamidation of misacylated Glu-tRNA(Gln) in the mitochondria. The reaction takes place in the presence of glutamine and ATP through an activated gamma-phospho-Glu-tRNA(Gln).</text>
</comment>
<protein>
    <recommendedName>
        <fullName evidence="7">Glutamyl-tRNA(Gln) amidotransferase subunit A, mitochondrial</fullName>
        <shortName evidence="7">Glu-AdT subunit A</shortName>
        <ecNumber evidence="7">6.3.5.7</ecNumber>
    </recommendedName>
</protein>
<keyword evidence="4 7" id="KW-0067">ATP-binding</keyword>
<evidence type="ECO:0000313" key="9">
    <source>
        <dbReference type="EMBL" id="KAF2765269.1"/>
    </source>
</evidence>
<comment type="subunit">
    <text evidence="7">Subunit of the heterotrimeric GatCAB amidotransferase (AdT) complex, composed of A, B and C subunits.</text>
</comment>
<evidence type="ECO:0000313" key="10">
    <source>
        <dbReference type="Proteomes" id="UP000799436"/>
    </source>
</evidence>
<dbReference type="GO" id="GO:0005739">
    <property type="term" value="C:mitochondrion"/>
    <property type="evidence" value="ECO:0007669"/>
    <property type="project" value="UniProtKB-SubCell"/>
</dbReference>
<dbReference type="Gene3D" id="3.90.1300.10">
    <property type="entry name" value="Amidase signature (AS) domain"/>
    <property type="match status" value="1"/>
</dbReference>
<comment type="subcellular location">
    <subcellularLocation>
        <location evidence="7">Mitochondrion</location>
    </subcellularLocation>
</comment>
<evidence type="ECO:0000256" key="6">
    <source>
        <dbReference type="ARBA" id="ARBA00047407"/>
    </source>
</evidence>
<dbReference type="SUPFAM" id="SSF75304">
    <property type="entry name" value="Amidase signature (AS) enzymes"/>
    <property type="match status" value="1"/>
</dbReference>
<name>A0A6G1KYC5_9PEZI</name>
<dbReference type="InterPro" id="IPR036928">
    <property type="entry name" value="AS_sf"/>
</dbReference>
<evidence type="ECO:0000256" key="5">
    <source>
        <dbReference type="ARBA" id="ARBA00022917"/>
    </source>
</evidence>
<dbReference type="GO" id="GO:0050567">
    <property type="term" value="F:glutaminyl-tRNA synthase (glutamine-hydrolyzing) activity"/>
    <property type="evidence" value="ECO:0007669"/>
    <property type="project" value="UniProtKB-UniRule"/>
</dbReference>
<keyword evidence="3 7" id="KW-0547">Nucleotide-binding</keyword>
<evidence type="ECO:0000259" key="8">
    <source>
        <dbReference type="Pfam" id="PF01425"/>
    </source>
</evidence>
<dbReference type="GO" id="GO:0070681">
    <property type="term" value="P:glutaminyl-tRNAGln biosynthesis via transamidation"/>
    <property type="evidence" value="ECO:0007669"/>
    <property type="project" value="UniProtKB-UniRule"/>
</dbReference>
<dbReference type="AlphaFoldDB" id="A0A6G1KYC5"/>
<reference evidence="9" key="1">
    <citation type="journal article" date="2020" name="Stud. Mycol.">
        <title>101 Dothideomycetes genomes: a test case for predicting lifestyles and emergence of pathogens.</title>
        <authorList>
            <person name="Haridas S."/>
            <person name="Albert R."/>
            <person name="Binder M."/>
            <person name="Bloem J."/>
            <person name="Labutti K."/>
            <person name="Salamov A."/>
            <person name="Andreopoulos B."/>
            <person name="Baker S."/>
            <person name="Barry K."/>
            <person name="Bills G."/>
            <person name="Bluhm B."/>
            <person name="Cannon C."/>
            <person name="Castanera R."/>
            <person name="Culley D."/>
            <person name="Daum C."/>
            <person name="Ezra D."/>
            <person name="Gonzalez J."/>
            <person name="Henrissat B."/>
            <person name="Kuo A."/>
            <person name="Liang C."/>
            <person name="Lipzen A."/>
            <person name="Lutzoni F."/>
            <person name="Magnuson J."/>
            <person name="Mondo S."/>
            <person name="Nolan M."/>
            <person name="Ohm R."/>
            <person name="Pangilinan J."/>
            <person name="Park H.-J."/>
            <person name="Ramirez L."/>
            <person name="Alfaro M."/>
            <person name="Sun H."/>
            <person name="Tritt A."/>
            <person name="Yoshinaga Y."/>
            <person name="Zwiers L.-H."/>
            <person name="Turgeon B."/>
            <person name="Goodwin S."/>
            <person name="Spatafora J."/>
            <person name="Crous P."/>
            <person name="Grigoriev I."/>
        </authorList>
    </citation>
    <scope>NUCLEOTIDE SEQUENCE</scope>
    <source>
        <strain evidence="9">CBS 116005</strain>
    </source>
</reference>
<accession>A0A6G1KYC5</accession>
<keyword evidence="7" id="KW-0496">Mitochondrion</keyword>
<keyword evidence="10" id="KW-1185">Reference proteome</keyword>
<organism evidence="9 10">
    <name type="scientific">Teratosphaeria nubilosa</name>
    <dbReference type="NCBI Taxonomy" id="161662"/>
    <lineage>
        <taxon>Eukaryota</taxon>
        <taxon>Fungi</taxon>
        <taxon>Dikarya</taxon>
        <taxon>Ascomycota</taxon>
        <taxon>Pezizomycotina</taxon>
        <taxon>Dothideomycetes</taxon>
        <taxon>Dothideomycetidae</taxon>
        <taxon>Mycosphaerellales</taxon>
        <taxon>Teratosphaeriaceae</taxon>
        <taxon>Teratosphaeria</taxon>
    </lineage>
</organism>
<feature type="active site" description="Acyl-ester intermediate" evidence="7">
    <location>
        <position position="163"/>
    </location>
</feature>
<keyword evidence="2 7" id="KW-0436">Ligase</keyword>
<sequence length="501" mass="53613">MLFARTCWSQANRHVIKHAGVRHHTASTIGLNAVIHCSPTTQDGLSPPFSCTLSGKALAIKDNIVTADLPTTAASRALTGYTSPFDATVVKLLRDHGAVISSKTNLDEFGMGSHSLHSHHGAVSSPFSRNGKALSAGGSSGGSAVEVARGACWAALGTDTGGSVRVPAAYCGVVGFKPSYGLLSRWGIIQYANSLDTVGVIAGTVRDASDVFTILNKWDGRDPTSLCQTVRDRIHDRKGGRQGKGLKIGIPAEYNIEELSLIVRQAYIRTLRTLQRQGHTVRSVPLPTTRQALSAYYVLAPAEASSNLAKYDGVRYGHRTTGPNALPKASLPLHAQTRGEAFGDEVKRRILLGAYTLSSEAIDNYFIQAQRVRRLVQQDFDRVFALSNPMTSSATPEKNQAAGVDVLLTPTAPTLPPTLEEVQGQSSVESYMNDVFTVPASLAGLPAISVPIKLDEVEREGLDEKDVRTVGMQLIGQFGDDQTVLDVAGVLEKAQQECPCR</sequence>
<proteinExistence type="inferred from homology"/>
<dbReference type="InterPro" id="IPR023631">
    <property type="entry name" value="Amidase_dom"/>
</dbReference>
<dbReference type="OrthoDB" id="421993at2759"/>
<dbReference type="InterPro" id="IPR000120">
    <property type="entry name" value="Amidase"/>
</dbReference>
<dbReference type="Proteomes" id="UP000799436">
    <property type="component" value="Unassembled WGS sequence"/>
</dbReference>
<feature type="domain" description="Amidase" evidence="8">
    <location>
        <begin position="53"/>
        <end position="485"/>
    </location>
</feature>
<comment type="catalytic activity">
    <reaction evidence="6 7">
        <text>L-glutamyl-tRNA(Gln) + L-glutamine + ATP + H2O = L-glutaminyl-tRNA(Gln) + L-glutamate + ADP + phosphate + H(+)</text>
        <dbReference type="Rhea" id="RHEA:17521"/>
        <dbReference type="Rhea" id="RHEA-COMP:9681"/>
        <dbReference type="Rhea" id="RHEA-COMP:9684"/>
        <dbReference type="ChEBI" id="CHEBI:15377"/>
        <dbReference type="ChEBI" id="CHEBI:15378"/>
        <dbReference type="ChEBI" id="CHEBI:29985"/>
        <dbReference type="ChEBI" id="CHEBI:30616"/>
        <dbReference type="ChEBI" id="CHEBI:43474"/>
        <dbReference type="ChEBI" id="CHEBI:58359"/>
        <dbReference type="ChEBI" id="CHEBI:78520"/>
        <dbReference type="ChEBI" id="CHEBI:78521"/>
        <dbReference type="ChEBI" id="CHEBI:456216"/>
        <dbReference type="EC" id="6.3.5.7"/>
    </reaction>
</comment>
<evidence type="ECO:0000256" key="2">
    <source>
        <dbReference type="ARBA" id="ARBA00022598"/>
    </source>
</evidence>
<keyword evidence="5 7" id="KW-0648">Protein biosynthesis</keyword>
<gene>
    <name evidence="9" type="ORF">EJ03DRAFT_331087</name>
</gene>
<dbReference type="InterPro" id="IPR004412">
    <property type="entry name" value="GatA"/>
</dbReference>
<dbReference type="EC" id="6.3.5.7" evidence="7"/>
<dbReference type="PANTHER" id="PTHR11895">
    <property type="entry name" value="TRANSAMIDASE"/>
    <property type="match status" value="1"/>
</dbReference>
<dbReference type="Pfam" id="PF01425">
    <property type="entry name" value="Amidase"/>
    <property type="match status" value="1"/>
</dbReference>
<dbReference type="PROSITE" id="PS00571">
    <property type="entry name" value="AMIDASES"/>
    <property type="match status" value="1"/>
</dbReference>
<evidence type="ECO:0000256" key="1">
    <source>
        <dbReference type="ARBA" id="ARBA00008069"/>
    </source>
</evidence>
<evidence type="ECO:0000256" key="4">
    <source>
        <dbReference type="ARBA" id="ARBA00022840"/>
    </source>
</evidence>
<dbReference type="GO" id="GO:0032543">
    <property type="term" value="P:mitochondrial translation"/>
    <property type="evidence" value="ECO:0007669"/>
    <property type="project" value="UniProtKB-UniRule"/>
</dbReference>
<feature type="active site" description="Charge relay system" evidence="7">
    <location>
        <position position="139"/>
    </location>
</feature>
<evidence type="ECO:0000256" key="3">
    <source>
        <dbReference type="ARBA" id="ARBA00022741"/>
    </source>
</evidence>
<comment type="similarity">
    <text evidence="1 7">Belongs to the amidase family. GatA subfamily.</text>
</comment>
<dbReference type="EMBL" id="ML995896">
    <property type="protein sequence ID" value="KAF2765269.1"/>
    <property type="molecule type" value="Genomic_DNA"/>
</dbReference>